<dbReference type="AlphaFoldDB" id="A0AAD9DVK5"/>
<feature type="compositionally biased region" description="Basic and acidic residues" evidence="1">
    <location>
        <begin position="323"/>
        <end position="336"/>
    </location>
</feature>
<dbReference type="PANTHER" id="PTHR21585">
    <property type="entry name" value="FULL-LENGTH CDNA CLONE CS0DC025YL05 OF NEUROBLASTOMA"/>
    <property type="match status" value="1"/>
</dbReference>
<keyword evidence="4" id="KW-1185">Reference proteome</keyword>
<reference evidence="3" key="1">
    <citation type="submission" date="2023-03" db="EMBL/GenBank/DDBJ databases">
        <title>Electrophorus voltai genome.</title>
        <authorList>
            <person name="Bian C."/>
        </authorList>
    </citation>
    <scope>NUCLEOTIDE SEQUENCE</scope>
    <source>
        <strain evidence="3">CB-2022</strain>
        <tissue evidence="3">Muscle</tissue>
    </source>
</reference>
<feature type="compositionally biased region" description="Low complexity" evidence="1">
    <location>
        <begin position="302"/>
        <end position="315"/>
    </location>
</feature>
<feature type="region of interest" description="Disordered" evidence="1">
    <location>
        <begin position="63"/>
        <end position="83"/>
    </location>
</feature>
<sequence>MQLHSSSRLPEWLEPRGTAEVLPSAKQEEEDAVTGVSDRQNRQVGLVNARAKPYAQYQEAFNKSIDESSSEEKNKSPSSATISESIAAVEHTLGLGNVNTMRDLVSLTTISTSAADQINTQKYTVQNGKSKLSHGVSNDRPAQTQAELGHSDNLRSGRLLYNNAEEDTGTFQPLTSTPFQEIEEWKVKGVKKNISAKFSPKHWGGVSTEPPFFIQSPWAIGPVVTSLTTSGSSNGQSRGATGDNERVAEESLFTTSELQDKAVAPGFLQPDLTLSSRQAALGVTWTESLHLQGGTDVIPTSVGSLPFSSSPSSAPTQQITDIEPTRLPELKPKSWQEELESEEDEDEEDEDVDESEEEEIGEDISEAPAHITTQRSYSLIPQPPIWGHQNQGLIRSWVELIREKAGNVSSMLAPVGIGIAGALLIVGALYGIRMIHRKRQSSFKHQRRKQLKEVRNGPDQAMLLADSSEDEL</sequence>
<feature type="region of interest" description="Disordered" evidence="1">
    <location>
        <begin position="302"/>
        <end position="368"/>
    </location>
</feature>
<comment type="caution">
    <text evidence="3">The sequence shown here is derived from an EMBL/GenBank/DDBJ whole genome shotgun (WGS) entry which is preliminary data.</text>
</comment>
<accession>A0AAD9DVK5</accession>
<evidence type="ECO:0000313" key="3">
    <source>
        <dbReference type="EMBL" id="KAK1795571.1"/>
    </source>
</evidence>
<feature type="region of interest" description="Disordered" evidence="1">
    <location>
        <begin position="129"/>
        <end position="155"/>
    </location>
</feature>
<evidence type="ECO:0000256" key="1">
    <source>
        <dbReference type="SAM" id="MobiDB-lite"/>
    </source>
</evidence>
<dbReference type="Proteomes" id="UP001239994">
    <property type="component" value="Unassembled WGS sequence"/>
</dbReference>
<organism evidence="3 4">
    <name type="scientific">Electrophorus voltai</name>
    <dbReference type="NCBI Taxonomy" id="2609070"/>
    <lineage>
        <taxon>Eukaryota</taxon>
        <taxon>Metazoa</taxon>
        <taxon>Chordata</taxon>
        <taxon>Craniata</taxon>
        <taxon>Vertebrata</taxon>
        <taxon>Euteleostomi</taxon>
        <taxon>Actinopterygii</taxon>
        <taxon>Neopterygii</taxon>
        <taxon>Teleostei</taxon>
        <taxon>Ostariophysi</taxon>
        <taxon>Gymnotiformes</taxon>
        <taxon>Gymnotoidei</taxon>
        <taxon>Gymnotidae</taxon>
        <taxon>Electrophorus</taxon>
    </lineage>
</organism>
<protein>
    <recommendedName>
        <fullName evidence="5">Armadillo-like helical domain-containing protein 4</fullName>
    </recommendedName>
</protein>
<dbReference type="InterPro" id="IPR031524">
    <property type="entry name" value="ARMH4"/>
</dbReference>
<gene>
    <name evidence="3" type="ORF">P4O66_001066</name>
</gene>
<feature type="compositionally biased region" description="Acidic residues" evidence="1">
    <location>
        <begin position="337"/>
        <end position="365"/>
    </location>
</feature>
<feature type="compositionally biased region" description="Polar residues" evidence="1">
    <location>
        <begin position="225"/>
        <end position="239"/>
    </location>
</feature>
<dbReference type="EMBL" id="JAROKS010000015">
    <property type="protein sequence ID" value="KAK1795571.1"/>
    <property type="molecule type" value="Genomic_DNA"/>
</dbReference>
<feature type="region of interest" description="Disordered" evidence="1">
    <location>
        <begin position="1"/>
        <end position="41"/>
    </location>
</feature>
<evidence type="ECO:0000313" key="4">
    <source>
        <dbReference type="Proteomes" id="UP001239994"/>
    </source>
</evidence>
<proteinExistence type="predicted"/>
<keyword evidence="2" id="KW-0472">Membrane</keyword>
<evidence type="ECO:0008006" key="5">
    <source>
        <dbReference type="Google" id="ProtNLM"/>
    </source>
</evidence>
<name>A0AAD9DVK5_9TELE</name>
<dbReference type="PANTHER" id="PTHR21585:SF0">
    <property type="entry name" value="ARMADILLO-LIKE HELICAL DOMAIN-CONTAINING PROTEIN 4"/>
    <property type="match status" value="1"/>
</dbReference>
<feature type="compositionally biased region" description="Basic and acidic residues" evidence="1">
    <location>
        <begin position="64"/>
        <end position="75"/>
    </location>
</feature>
<keyword evidence="2" id="KW-1133">Transmembrane helix</keyword>
<feature type="region of interest" description="Disordered" evidence="1">
    <location>
        <begin position="225"/>
        <end position="244"/>
    </location>
</feature>
<keyword evidence="2" id="KW-0812">Transmembrane</keyword>
<evidence type="ECO:0000256" key="2">
    <source>
        <dbReference type="SAM" id="Phobius"/>
    </source>
</evidence>
<feature type="transmembrane region" description="Helical" evidence="2">
    <location>
        <begin position="411"/>
        <end position="432"/>
    </location>
</feature>